<evidence type="ECO:0000313" key="1">
    <source>
        <dbReference type="EMBL" id="GBP48470.1"/>
    </source>
</evidence>
<protein>
    <submittedName>
        <fullName evidence="1">Uncharacterized protein</fullName>
    </submittedName>
</protein>
<gene>
    <name evidence="1" type="ORF">EVAR_16138_1</name>
</gene>
<dbReference type="AlphaFoldDB" id="A0A4C1WC35"/>
<dbReference type="EMBL" id="BGZK01000525">
    <property type="protein sequence ID" value="GBP48470.1"/>
    <property type="molecule type" value="Genomic_DNA"/>
</dbReference>
<accession>A0A4C1WC35</accession>
<sequence>MLHASNRAGDMVFPRNVDFLDQKIHPKLRVKKNVIGTGGCPTGMIRCPIIGCCDEKYLPKIDSRDRTEIENGPGIKTGCETGSKRNTFYVHACKACEVRRLERGITFDVAYKFMDLEIVMVSLFSGKFSSGASTTADRHYGTRSGAYAHRVVTDDHAAMRDLKTAHAPHAERNTTADFSFRKFSAAYKFWVGAENYLSAYYDTRFV</sequence>
<dbReference type="Proteomes" id="UP000299102">
    <property type="component" value="Unassembled WGS sequence"/>
</dbReference>
<name>A0A4C1WC35_EUMVA</name>
<reference evidence="1 2" key="1">
    <citation type="journal article" date="2019" name="Commun. Biol.">
        <title>The bagworm genome reveals a unique fibroin gene that provides high tensile strength.</title>
        <authorList>
            <person name="Kono N."/>
            <person name="Nakamura H."/>
            <person name="Ohtoshi R."/>
            <person name="Tomita M."/>
            <person name="Numata K."/>
            <person name="Arakawa K."/>
        </authorList>
    </citation>
    <scope>NUCLEOTIDE SEQUENCE [LARGE SCALE GENOMIC DNA]</scope>
</reference>
<comment type="caution">
    <text evidence="1">The sequence shown here is derived from an EMBL/GenBank/DDBJ whole genome shotgun (WGS) entry which is preliminary data.</text>
</comment>
<organism evidence="1 2">
    <name type="scientific">Eumeta variegata</name>
    <name type="common">Bagworm moth</name>
    <name type="synonym">Eumeta japonica</name>
    <dbReference type="NCBI Taxonomy" id="151549"/>
    <lineage>
        <taxon>Eukaryota</taxon>
        <taxon>Metazoa</taxon>
        <taxon>Ecdysozoa</taxon>
        <taxon>Arthropoda</taxon>
        <taxon>Hexapoda</taxon>
        <taxon>Insecta</taxon>
        <taxon>Pterygota</taxon>
        <taxon>Neoptera</taxon>
        <taxon>Endopterygota</taxon>
        <taxon>Lepidoptera</taxon>
        <taxon>Glossata</taxon>
        <taxon>Ditrysia</taxon>
        <taxon>Tineoidea</taxon>
        <taxon>Psychidae</taxon>
        <taxon>Oiketicinae</taxon>
        <taxon>Eumeta</taxon>
    </lineage>
</organism>
<evidence type="ECO:0000313" key="2">
    <source>
        <dbReference type="Proteomes" id="UP000299102"/>
    </source>
</evidence>
<keyword evidence="2" id="KW-1185">Reference proteome</keyword>
<proteinExistence type="predicted"/>